<reference evidence="4" key="1">
    <citation type="journal article" date="2020" name="Stud. Mycol.">
        <title>101 Dothideomycetes genomes: a test case for predicting lifestyles and emergence of pathogens.</title>
        <authorList>
            <person name="Haridas S."/>
            <person name="Albert R."/>
            <person name="Binder M."/>
            <person name="Bloem J."/>
            <person name="Labutti K."/>
            <person name="Salamov A."/>
            <person name="Andreopoulos B."/>
            <person name="Baker S."/>
            <person name="Barry K."/>
            <person name="Bills G."/>
            <person name="Bluhm B."/>
            <person name="Cannon C."/>
            <person name="Castanera R."/>
            <person name="Culley D."/>
            <person name="Daum C."/>
            <person name="Ezra D."/>
            <person name="Gonzalez J."/>
            <person name="Henrissat B."/>
            <person name="Kuo A."/>
            <person name="Liang C."/>
            <person name="Lipzen A."/>
            <person name="Lutzoni F."/>
            <person name="Magnuson J."/>
            <person name="Mondo S."/>
            <person name="Nolan M."/>
            <person name="Ohm R."/>
            <person name="Pangilinan J."/>
            <person name="Park H.-J."/>
            <person name="Ramirez L."/>
            <person name="Alfaro M."/>
            <person name="Sun H."/>
            <person name="Tritt A."/>
            <person name="Yoshinaga Y."/>
            <person name="Zwiers L.-H."/>
            <person name="Turgeon B."/>
            <person name="Goodwin S."/>
            <person name="Spatafora J."/>
            <person name="Crous P."/>
            <person name="Grigoriev I."/>
        </authorList>
    </citation>
    <scope>NUCLEOTIDE SEQUENCE</scope>
    <source>
        <strain evidence="4">CBS 130266</strain>
    </source>
</reference>
<dbReference type="Proteomes" id="UP000800235">
    <property type="component" value="Unassembled WGS sequence"/>
</dbReference>
<feature type="region of interest" description="Disordered" evidence="2">
    <location>
        <begin position="532"/>
        <end position="557"/>
    </location>
</feature>
<dbReference type="GO" id="GO:0003729">
    <property type="term" value="F:mRNA binding"/>
    <property type="evidence" value="ECO:0007669"/>
    <property type="project" value="TreeGrafter"/>
</dbReference>
<dbReference type="GO" id="GO:0005681">
    <property type="term" value="C:spliceosomal complex"/>
    <property type="evidence" value="ECO:0007669"/>
    <property type="project" value="TreeGrafter"/>
</dbReference>
<dbReference type="InterPro" id="IPR035979">
    <property type="entry name" value="RBD_domain_sf"/>
</dbReference>
<feature type="compositionally biased region" description="Pro residues" evidence="2">
    <location>
        <begin position="16"/>
        <end position="26"/>
    </location>
</feature>
<evidence type="ECO:0000256" key="1">
    <source>
        <dbReference type="ARBA" id="ARBA00022664"/>
    </source>
</evidence>
<dbReference type="Pfam" id="PF01480">
    <property type="entry name" value="PWI"/>
    <property type="match status" value="1"/>
</dbReference>
<comment type="caution">
    <text evidence="4">The sequence shown here is derived from an EMBL/GenBank/DDBJ whole genome shotgun (WGS) entry which is preliminary data.</text>
</comment>
<dbReference type="InterPro" id="IPR052768">
    <property type="entry name" value="RBM25"/>
</dbReference>
<feature type="region of interest" description="Disordered" evidence="2">
    <location>
        <begin position="368"/>
        <end position="403"/>
    </location>
</feature>
<dbReference type="InterPro" id="IPR036483">
    <property type="entry name" value="PWI_dom_sf"/>
</dbReference>
<dbReference type="PANTHER" id="PTHR18806:SF4">
    <property type="entry name" value="RNA-BINDING PROTEIN 25"/>
    <property type="match status" value="1"/>
</dbReference>
<dbReference type="CDD" id="cd12446">
    <property type="entry name" value="RRM_RBM25"/>
    <property type="match status" value="1"/>
</dbReference>
<gene>
    <name evidence="4" type="ORF">EJ08DRAFT_414548</name>
</gene>
<feature type="compositionally biased region" description="Basic and acidic residues" evidence="2">
    <location>
        <begin position="532"/>
        <end position="547"/>
    </location>
</feature>
<dbReference type="AlphaFoldDB" id="A0A9P4NK25"/>
<dbReference type="GO" id="GO:0006397">
    <property type="term" value="P:mRNA processing"/>
    <property type="evidence" value="ECO:0007669"/>
    <property type="project" value="UniProtKB-KW"/>
</dbReference>
<dbReference type="SMART" id="SM00311">
    <property type="entry name" value="PWI"/>
    <property type="match status" value="1"/>
</dbReference>
<dbReference type="SUPFAM" id="SSF54928">
    <property type="entry name" value="RNA-binding domain, RBD"/>
    <property type="match status" value="1"/>
</dbReference>
<organism evidence="4 5">
    <name type="scientific">Tothia fuscella</name>
    <dbReference type="NCBI Taxonomy" id="1048955"/>
    <lineage>
        <taxon>Eukaryota</taxon>
        <taxon>Fungi</taxon>
        <taxon>Dikarya</taxon>
        <taxon>Ascomycota</taxon>
        <taxon>Pezizomycotina</taxon>
        <taxon>Dothideomycetes</taxon>
        <taxon>Pleosporomycetidae</taxon>
        <taxon>Venturiales</taxon>
        <taxon>Cylindrosympodiaceae</taxon>
        <taxon>Tothia</taxon>
    </lineage>
</organism>
<dbReference type="EMBL" id="MU007074">
    <property type="protein sequence ID" value="KAF2424519.1"/>
    <property type="molecule type" value="Genomic_DNA"/>
</dbReference>
<evidence type="ECO:0000313" key="4">
    <source>
        <dbReference type="EMBL" id="KAF2424519.1"/>
    </source>
</evidence>
<keyword evidence="1" id="KW-0507">mRNA processing</keyword>
<dbReference type="Gene3D" id="3.30.70.330">
    <property type="match status" value="1"/>
</dbReference>
<feature type="region of interest" description="Disordered" evidence="2">
    <location>
        <begin position="82"/>
        <end position="111"/>
    </location>
</feature>
<dbReference type="InterPro" id="IPR034268">
    <property type="entry name" value="RBM25_RRM"/>
</dbReference>
<dbReference type="PROSITE" id="PS51025">
    <property type="entry name" value="PWI"/>
    <property type="match status" value="1"/>
</dbReference>
<evidence type="ECO:0000256" key="2">
    <source>
        <dbReference type="SAM" id="MobiDB-lite"/>
    </source>
</evidence>
<dbReference type="OrthoDB" id="6275295at2759"/>
<feature type="region of interest" description="Disordered" evidence="2">
    <location>
        <begin position="425"/>
        <end position="445"/>
    </location>
</feature>
<evidence type="ECO:0000259" key="3">
    <source>
        <dbReference type="PROSITE" id="PS51025"/>
    </source>
</evidence>
<feature type="compositionally biased region" description="Acidic residues" evidence="2">
    <location>
        <begin position="427"/>
        <end position="438"/>
    </location>
</feature>
<feature type="compositionally biased region" description="Pro residues" evidence="2">
    <location>
        <begin position="53"/>
        <end position="68"/>
    </location>
</feature>
<keyword evidence="5" id="KW-1185">Reference proteome</keyword>
<dbReference type="Gene3D" id="1.20.1390.10">
    <property type="entry name" value="PWI domain"/>
    <property type="match status" value="1"/>
</dbReference>
<accession>A0A9P4NK25</accession>
<feature type="compositionally biased region" description="Low complexity" evidence="2">
    <location>
        <begin position="30"/>
        <end position="39"/>
    </location>
</feature>
<dbReference type="InterPro" id="IPR002483">
    <property type="entry name" value="PWI_dom"/>
</dbReference>
<feature type="region of interest" description="Disordered" evidence="2">
    <location>
        <begin position="1"/>
        <end position="68"/>
    </location>
</feature>
<evidence type="ECO:0000313" key="5">
    <source>
        <dbReference type="Proteomes" id="UP000800235"/>
    </source>
</evidence>
<dbReference type="PANTHER" id="PTHR18806">
    <property type="entry name" value="RBM25 PROTEIN"/>
    <property type="match status" value="1"/>
</dbReference>
<dbReference type="SUPFAM" id="SSF101233">
    <property type="entry name" value="PWI domain"/>
    <property type="match status" value="1"/>
</dbReference>
<feature type="domain" description="PWI" evidence="3">
    <location>
        <begin position="660"/>
        <end position="753"/>
    </location>
</feature>
<sequence>MAFNGPPGAAYGAPGQWPPGGGPPGGPGALGSSSPAPGAGFPPGMPGGAHGLPPRPGNLPPGWAPPTNMPNINFNAPVIRLGTTGPAGSAPFGARPQQNNADPAGNRRGLGMDRSIDQQRQQVRESMMSFQPPTREELLRTIFVGNIPDGVGGDANVERILRTAGGLRRWTRAIDADNKPCKFGFAEYEDAQSLETAAEMLTDVQVPLKKPVPKAAAKIENGEGATEEDEEEVEKATLLVVVDEASKAYAEEWRERRGESTDELQFRVDAAKETLEQVLTSLFKPFEVDTSQDGDFLMPDAAPMADPETGEVIMIPINGEDELSEIPQEFRETVAKEIADFRDRSIRRDKERLRREEEMEARERANAGFAGSNNIPLGPRDRGVQGAPSGPKGRGGIHGAQIPKDYQNGVTFINGNSAALSNYISKEDEDSDASDSELEERRREKKAAIEEKSFLDYERRWLNRERSRAAAIQREKDRDANEEATTAREKEIIGKRLKEWDDNYQENRRVEEYYVDRGLWLRNREAFRRQERQFDDQDREEERREQDSINQARGLADNFLDRQAEELSARGIATQEPAQQRFKISLGAAAQKAQAAALPKRRTVADVEGLLDNEEEEEDHSIKRTLIPIKFDPAANAALTDDEKRDAQKSLAQEIPNDKDELFKWNIAWEFLDETTVKETLRQFVEKKVMEYLGVQEDIIVDVVEERIKAKSGPKELILELEGALDEEAEVLVKKLWRMIIFYTESEKRGYST</sequence>
<proteinExistence type="predicted"/>
<name>A0A9P4NK25_9PEZI</name>
<protein>
    <recommendedName>
        <fullName evidence="3">PWI domain-containing protein</fullName>
    </recommendedName>
</protein>
<feature type="compositionally biased region" description="Low complexity" evidence="2">
    <location>
        <begin position="1"/>
        <end position="15"/>
    </location>
</feature>
<dbReference type="InterPro" id="IPR012677">
    <property type="entry name" value="Nucleotide-bd_a/b_plait_sf"/>
</dbReference>